<proteinExistence type="predicted"/>
<dbReference type="PROSITE" id="PS51257">
    <property type="entry name" value="PROKAR_LIPOPROTEIN"/>
    <property type="match status" value="1"/>
</dbReference>
<dbReference type="AlphaFoldDB" id="A0A5A9XFD6"/>
<organism evidence="2 3">
    <name type="scientific">Oryzomonas rubra</name>
    <dbReference type="NCBI Taxonomy" id="2509454"/>
    <lineage>
        <taxon>Bacteria</taxon>
        <taxon>Pseudomonadati</taxon>
        <taxon>Thermodesulfobacteriota</taxon>
        <taxon>Desulfuromonadia</taxon>
        <taxon>Geobacterales</taxon>
        <taxon>Geobacteraceae</taxon>
        <taxon>Oryzomonas</taxon>
    </lineage>
</organism>
<feature type="signal peptide" evidence="1">
    <location>
        <begin position="1"/>
        <end position="28"/>
    </location>
</feature>
<comment type="caution">
    <text evidence="2">The sequence shown here is derived from an EMBL/GenBank/DDBJ whole genome shotgun (WGS) entry which is preliminary data.</text>
</comment>
<accession>A0A5A9XFD6</accession>
<dbReference type="Proteomes" id="UP000324298">
    <property type="component" value="Unassembled WGS sequence"/>
</dbReference>
<sequence>MNKVLSKFVVLGLAAALLLTGCMPTAHKVDVLYNPLAVYRGGSGQVTLVAEAAHQEQQASNPAIRWVLGQIKDSDGAVRGDVISDYSPQSVIADAMKRELSAAGYRVDQTESRKDGQGRVIVLTAVTVALNEVVSLAKLESSCNLVVKVELWNNGQVIKRSEYHSKLSDMAIKDRDVLPQQLFQGALGEIMQQAVPDIIRQFN</sequence>
<evidence type="ECO:0000256" key="1">
    <source>
        <dbReference type="SAM" id="SignalP"/>
    </source>
</evidence>
<name>A0A5A9XFD6_9BACT</name>
<dbReference type="EMBL" id="SRSD01000005">
    <property type="protein sequence ID" value="KAA0891584.1"/>
    <property type="molecule type" value="Genomic_DNA"/>
</dbReference>
<dbReference type="RefSeq" id="WP_149307284.1">
    <property type="nucleotide sequence ID" value="NZ_SRSD01000005.1"/>
</dbReference>
<keyword evidence="3" id="KW-1185">Reference proteome</keyword>
<gene>
    <name evidence="2" type="ORF">ET418_09025</name>
</gene>
<evidence type="ECO:0000313" key="2">
    <source>
        <dbReference type="EMBL" id="KAA0891584.1"/>
    </source>
</evidence>
<dbReference type="OrthoDB" id="5395155at2"/>
<evidence type="ECO:0000313" key="3">
    <source>
        <dbReference type="Proteomes" id="UP000324298"/>
    </source>
</evidence>
<protein>
    <recommendedName>
        <fullName evidence="4">Lipoprotein</fullName>
    </recommendedName>
</protein>
<reference evidence="2 3" key="1">
    <citation type="submission" date="2019-04" db="EMBL/GenBank/DDBJ databases">
        <title>Geobacter ruber sp. nov., ferric-reducing bacteria isolated from paddy soil.</title>
        <authorList>
            <person name="Xu Z."/>
            <person name="Masuda Y."/>
            <person name="Itoh H."/>
            <person name="Senoo K."/>
        </authorList>
    </citation>
    <scope>NUCLEOTIDE SEQUENCE [LARGE SCALE GENOMIC DNA]</scope>
    <source>
        <strain evidence="2 3">Red88</strain>
    </source>
</reference>
<evidence type="ECO:0008006" key="4">
    <source>
        <dbReference type="Google" id="ProtNLM"/>
    </source>
</evidence>
<keyword evidence="1" id="KW-0732">Signal</keyword>
<feature type="chain" id="PRO_5022662669" description="Lipoprotein" evidence="1">
    <location>
        <begin position="29"/>
        <end position="203"/>
    </location>
</feature>